<name>A0AA40FJR5_9HYME</name>
<evidence type="ECO:0000256" key="1">
    <source>
        <dbReference type="SAM" id="MobiDB-lite"/>
    </source>
</evidence>
<dbReference type="EMBL" id="JAHYIQ010000033">
    <property type="protein sequence ID" value="KAK1120109.1"/>
    <property type="molecule type" value="Genomic_DNA"/>
</dbReference>
<feature type="region of interest" description="Disordered" evidence="1">
    <location>
        <begin position="75"/>
        <end position="103"/>
    </location>
</feature>
<proteinExistence type="predicted"/>
<dbReference type="AlphaFoldDB" id="A0AA40FJR5"/>
<dbReference type="Pfam" id="PF03564">
    <property type="entry name" value="DUF1759"/>
    <property type="match status" value="1"/>
</dbReference>
<feature type="compositionally biased region" description="Basic and acidic residues" evidence="1">
    <location>
        <begin position="152"/>
        <end position="161"/>
    </location>
</feature>
<sequence length="190" mass="21568">MGPLSRPLRVTSLVTRNASLSDLYRYLYLKQAVKGEAARAIKYFPVADSFEAAWEVLRERYEDDDYAYNKLNNRHHRHQQRDDVHRTDEVPPAKRNFLSPTLEGDAGLNGGKLDLLTDLPPNLSDGELLINDDDAHKTSRDVEEREEEVEIKDETAKAGVEETRGIQDKYITSDIEILGGSDSIEIPQTQ</sequence>
<evidence type="ECO:0000313" key="2">
    <source>
        <dbReference type="EMBL" id="KAK1120109.1"/>
    </source>
</evidence>
<protein>
    <submittedName>
        <fullName evidence="2">Uncharacterized protein</fullName>
    </submittedName>
</protein>
<dbReference type="InterPro" id="IPR005312">
    <property type="entry name" value="DUF1759"/>
</dbReference>
<feature type="compositionally biased region" description="Basic and acidic residues" evidence="1">
    <location>
        <begin position="80"/>
        <end position="92"/>
    </location>
</feature>
<dbReference type="Proteomes" id="UP001177670">
    <property type="component" value="Unassembled WGS sequence"/>
</dbReference>
<accession>A0AA40FJR5</accession>
<reference evidence="2" key="1">
    <citation type="submission" date="2021-10" db="EMBL/GenBank/DDBJ databases">
        <title>Melipona bicolor Genome sequencing and assembly.</title>
        <authorList>
            <person name="Araujo N.S."/>
            <person name="Arias M.C."/>
        </authorList>
    </citation>
    <scope>NUCLEOTIDE SEQUENCE</scope>
    <source>
        <strain evidence="2">USP_2M_L1-L4_2017</strain>
        <tissue evidence="2">Whole body</tissue>
    </source>
</reference>
<evidence type="ECO:0000313" key="3">
    <source>
        <dbReference type="Proteomes" id="UP001177670"/>
    </source>
</evidence>
<comment type="caution">
    <text evidence="2">The sequence shown here is derived from an EMBL/GenBank/DDBJ whole genome shotgun (WGS) entry which is preliminary data.</text>
</comment>
<gene>
    <name evidence="2" type="ORF">K0M31_012833</name>
</gene>
<keyword evidence="3" id="KW-1185">Reference proteome</keyword>
<feature type="compositionally biased region" description="Basic and acidic residues" evidence="1">
    <location>
        <begin position="133"/>
        <end position="143"/>
    </location>
</feature>
<organism evidence="2 3">
    <name type="scientific">Melipona bicolor</name>
    <dbReference type="NCBI Taxonomy" id="60889"/>
    <lineage>
        <taxon>Eukaryota</taxon>
        <taxon>Metazoa</taxon>
        <taxon>Ecdysozoa</taxon>
        <taxon>Arthropoda</taxon>
        <taxon>Hexapoda</taxon>
        <taxon>Insecta</taxon>
        <taxon>Pterygota</taxon>
        <taxon>Neoptera</taxon>
        <taxon>Endopterygota</taxon>
        <taxon>Hymenoptera</taxon>
        <taxon>Apocrita</taxon>
        <taxon>Aculeata</taxon>
        <taxon>Apoidea</taxon>
        <taxon>Anthophila</taxon>
        <taxon>Apidae</taxon>
        <taxon>Melipona</taxon>
    </lineage>
</organism>
<feature type="region of interest" description="Disordered" evidence="1">
    <location>
        <begin position="126"/>
        <end position="161"/>
    </location>
</feature>